<evidence type="ECO:0000256" key="6">
    <source>
        <dbReference type="ARBA" id="ARBA00023163"/>
    </source>
</evidence>
<comment type="similarity">
    <text evidence="1 9">Belongs to the GreA/GreB family.</text>
</comment>
<reference evidence="12 13" key="1">
    <citation type="submission" date="2016-02" db="EMBL/GenBank/DDBJ databases">
        <title>Genome sequence of Clostridium colicanis DSM 13634.</title>
        <authorList>
            <person name="Poehlein A."/>
            <person name="Daniel R."/>
        </authorList>
    </citation>
    <scope>NUCLEOTIDE SEQUENCE [LARGE SCALE GENOMIC DNA]</scope>
    <source>
        <strain evidence="12 13">DSM 13634</strain>
    </source>
</reference>
<dbReference type="HAMAP" id="MF_00105">
    <property type="entry name" value="GreA_GreB"/>
    <property type="match status" value="1"/>
</dbReference>
<keyword evidence="12" id="KW-0251">Elongation factor</keyword>
<keyword evidence="3 9" id="KW-0805">Transcription regulation</keyword>
<evidence type="ECO:0000313" key="13">
    <source>
        <dbReference type="Proteomes" id="UP000075374"/>
    </source>
</evidence>
<dbReference type="STRING" id="1121305.CLCOL_20930"/>
<dbReference type="RefSeq" id="WP_061858904.1">
    <property type="nucleotide sequence ID" value="NZ_LTBB01000011.1"/>
</dbReference>
<dbReference type="GO" id="GO:0003746">
    <property type="term" value="F:translation elongation factor activity"/>
    <property type="evidence" value="ECO:0007669"/>
    <property type="project" value="UniProtKB-KW"/>
</dbReference>
<dbReference type="GO" id="GO:0070063">
    <property type="term" value="F:RNA polymerase binding"/>
    <property type="evidence" value="ECO:0007669"/>
    <property type="project" value="InterPro"/>
</dbReference>
<dbReference type="GO" id="GO:0032784">
    <property type="term" value="P:regulation of DNA-templated transcription elongation"/>
    <property type="evidence" value="ECO:0007669"/>
    <property type="project" value="UniProtKB-UniRule"/>
</dbReference>
<keyword evidence="12" id="KW-0648">Protein biosynthesis</keyword>
<dbReference type="PIRSF" id="PIRSF006092">
    <property type="entry name" value="GreA_GreB"/>
    <property type="match status" value="1"/>
</dbReference>
<keyword evidence="4" id="KW-0175">Coiled coil</keyword>
<keyword evidence="6 9" id="KW-0804">Transcription</keyword>
<comment type="function">
    <text evidence="7 9">Necessary for efficient RNA polymerase transcription elongation past template-encoded arresting sites. The arresting sites in DNA have the property of trapping a certain fraction of elongating RNA polymerases that pass through, resulting in locked ternary complexes. Cleavage of the nascent transcript by cleavage factors such as GreA or GreB allows the resumption of elongation from the new 3'terminus. GreA releases sequences of 2 to 3 nucleotides.</text>
</comment>
<comment type="caution">
    <text evidence="12">The sequence shown here is derived from an EMBL/GenBank/DDBJ whole genome shotgun (WGS) entry which is preliminary data.</text>
</comment>
<evidence type="ECO:0000313" key="12">
    <source>
        <dbReference type="EMBL" id="KYH28365.1"/>
    </source>
</evidence>
<name>A0A151AL73_9CLOT</name>
<dbReference type="EMBL" id="LTBB01000011">
    <property type="protein sequence ID" value="KYH28365.1"/>
    <property type="molecule type" value="Genomic_DNA"/>
</dbReference>
<evidence type="ECO:0000256" key="4">
    <source>
        <dbReference type="ARBA" id="ARBA00023054"/>
    </source>
</evidence>
<dbReference type="GO" id="GO:0003677">
    <property type="term" value="F:DNA binding"/>
    <property type="evidence" value="ECO:0007669"/>
    <property type="project" value="UniProtKB-UniRule"/>
</dbReference>
<dbReference type="GO" id="GO:0006354">
    <property type="term" value="P:DNA-templated transcription elongation"/>
    <property type="evidence" value="ECO:0007669"/>
    <property type="project" value="TreeGrafter"/>
</dbReference>
<evidence type="ECO:0000256" key="2">
    <source>
        <dbReference type="ARBA" id="ARBA00013729"/>
    </source>
</evidence>
<dbReference type="SUPFAM" id="SSF54534">
    <property type="entry name" value="FKBP-like"/>
    <property type="match status" value="1"/>
</dbReference>
<gene>
    <name evidence="12" type="primary">greA_2</name>
    <name evidence="9" type="synonym">greA</name>
    <name evidence="12" type="ORF">CLCOL_20930</name>
</gene>
<dbReference type="InterPro" id="IPR036805">
    <property type="entry name" value="Tscrpt_elong_fac_GreA/B_N_sf"/>
</dbReference>
<proteinExistence type="inferred from homology"/>
<evidence type="ECO:0000256" key="1">
    <source>
        <dbReference type="ARBA" id="ARBA00008213"/>
    </source>
</evidence>
<evidence type="ECO:0000256" key="3">
    <source>
        <dbReference type="ARBA" id="ARBA00023015"/>
    </source>
</evidence>
<dbReference type="PANTHER" id="PTHR30437:SF4">
    <property type="entry name" value="TRANSCRIPTION ELONGATION FACTOR GREA"/>
    <property type="match status" value="1"/>
</dbReference>
<dbReference type="InterPro" id="IPR036953">
    <property type="entry name" value="GreA/GreB_C_sf"/>
</dbReference>
<feature type="domain" description="Transcription elongation factor GreA/GreB C-terminal" evidence="10">
    <location>
        <begin position="79"/>
        <end position="151"/>
    </location>
</feature>
<dbReference type="Pfam" id="PF03449">
    <property type="entry name" value="GreA_GreB_N"/>
    <property type="match status" value="1"/>
</dbReference>
<dbReference type="FunFam" id="1.10.287.180:FF:000001">
    <property type="entry name" value="Transcription elongation factor GreA"/>
    <property type="match status" value="1"/>
</dbReference>
<keyword evidence="5 9" id="KW-0238">DNA-binding</keyword>
<accession>A0A151AL73</accession>
<dbReference type="InterPro" id="IPR028624">
    <property type="entry name" value="Tscrpt_elong_fac_GreA/B"/>
</dbReference>
<keyword evidence="13" id="KW-1185">Reference proteome</keyword>
<feature type="domain" description="Transcription elongation factor GreA/GreB N-terminal" evidence="11">
    <location>
        <begin position="4"/>
        <end position="72"/>
    </location>
</feature>
<evidence type="ECO:0000259" key="11">
    <source>
        <dbReference type="Pfam" id="PF03449"/>
    </source>
</evidence>
<dbReference type="Gene3D" id="3.10.50.30">
    <property type="entry name" value="Transcription elongation factor, GreA/GreB, C-terminal domain"/>
    <property type="match status" value="1"/>
</dbReference>
<dbReference type="InterPro" id="IPR023459">
    <property type="entry name" value="Tscrpt_elong_fac_GreA/B_fam"/>
</dbReference>
<dbReference type="PATRIC" id="fig|1121305.3.peg.2096"/>
<evidence type="ECO:0000256" key="8">
    <source>
        <dbReference type="ARBA" id="ARBA00030776"/>
    </source>
</evidence>
<dbReference type="AlphaFoldDB" id="A0A151AL73"/>
<dbReference type="InterPro" id="IPR001437">
    <property type="entry name" value="Tscrpt_elong_fac_GreA/B_C"/>
</dbReference>
<evidence type="ECO:0000256" key="7">
    <source>
        <dbReference type="ARBA" id="ARBA00024916"/>
    </source>
</evidence>
<organism evidence="12 13">
    <name type="scientific">Clostridium colicanis DSM 13634</name>
    <dbReference type="NCBI Taxonomy" id="1121305"/>
    <lineage>
        <taxon>Bacteria</taxon>
        <taxon>Bacillati</taxon>
        <taxon>Bacillota</taxon>
        <taxon>Clostridia</taxon>
        <taxon>Eubacteriales</taxon>
        <taxon>Clostridiaceae</taxon>
        <taxon>Clostridium</taxon>
    </lineage>
</organism>
<evidence type="ECO:0000256" key="5">
    <source>
        <dbReference type="ARBA" id="ARBA00023125"/>
    </source>
</evidence>
<evidence type="ECO:0000256" key="9">
    <source>
        <dbReference type="HAMAP-Rule" id="MF_00105"/>
    </source>
</evidence>
<protein>
    <recommendedName>
        <fullName evidence="2 9">Transcription elongation factor GreA</fullName>
    </recommendedName>
    <alternativeName>
        <fullName evidence="8 9">Transcript cleavage factor GreA</fullName>
    </alternativeName>
</protein>
<dbReference type="InterPro" id="IPR022691">
    <property type="entry name" value="Tscrpt_elong_fac_GreA/B_N"/>
</dbReference>
<dbReference type="SUPFAM" id="SSF46557">
    <property type="entry name" value="GreA transcript cleavage protein, N-terminal domain"/>
    <property type="match status" value="1"/>
</dbReference>
<evidence type="ECO:0000259" key="10">
    <source>
        <dbReference type="Pfam" id="PF01272"/>
    </source>
</evidence>
<dbReference type="PANTHER" id="PTHR30437">
    <property type="entry name" value="TRANSCRIPTION ELONGATION FACTOR GREA"/>
    <property type="match status" value="1"/>
</dbReference>
<dbReference type="Gene3D" id="1.10.287.180">
    <property type="entry name" value="Transcription elongation factor, GreA/GreB, N-terminal domain"/>
    <property type="match status" value="1"/>
</dbReference>
<sequence length="155" mass="17878">MHNILTKEDLEALQKEYDYRNVTLRAEIAREKMEAAAHGDRSENAEYIAAKQRYYENNRRLAYLRKMIKTAKLVEDVGEDRCNIGDKILIEFVEDNEKEEITLTSTLKSDPTKWFIGVESPLGAAIYKRKVGDTVIVNSPQGDYSVKIHEIIKNK</sequence>
<dbReference type="Pfam" id="PF01272">
    <property type="entry name" value="GreA_GreB"/>
    <property type="match status" value="1"/>
</dbReference>
<dbReference type="Proteomes" id="UP000075374">
    <property type="component" value="Unassembled WGS sequence"/>
</dbReference>